<sequence length="106" mass="12897">MDAMDDFFGDMDRNRKRMEYNRDVEKLELYLETVQQIINQFEEMLYALQSAHQQYTSEWSGRSKDSYENVNNEILQAAYRLYDVRDELYRSLHHEMSRLKEEAEAI</sequence>
<dbReference type="InterPro" id="IPR036689">
    <property type="entry name" value="ESAT-6-like_sf"/>
</dbReference>
<dbReference type="EMBL" id="JAEMWV010000007">
    <property type="protein sequence ID" value="MBN8252738.1"/>
    <property type="molecule type" value="Genomic_DNA"/>
</dbReference>
<accession>A0A8I1SPF5</accession>
<dbReference type="Proteomes" id="UP000664578">
    <property type="component" value="Unassembled WGS sequence"/>
</dbReference>
<protein>
    <submittedName>
        <fullName evidence="1">WXG100 family type VII secretion target</fullName>
    </submittedName>
</protein>
<dbReference type="SUPFAM" id="SSF140453">
    <property type="entry name" value="EsxAB dimer-like"/>
    <property type="match status" value="1"/>
</dbReference>
<evidence type="ECO:0000313" key="1">
    <source>
        <dbReference type="EMBL" id="MBN8252738.1"/>
    </source>
</evidence>
<evidence type="ECO:0000313" key="2">
    <source>
        <dbReference type="Proteomes" id="UP000664578"/>
    </source>
</evidence>
<gene>
    <name evidence="1" type="ORF">JF537_14250</name>
</gene>
<reference evidence="1" key="1">
    <citation type="submission" date="2020-12" db="EMBL/GenBank/DDBJ databases">
        <title>PHA producing bacteria isolated from mangrove.</title>
        <authorList>
            <person name="Zheng W."/>
            <person name="Yu S."/>
            <person name="Huang Y."/>
        </authorList>
    </citation>
    <scope>NUCLEOTIDE SEQUENCE</scope>
    <source>
        <strain evidence="1">GN22-4</strain>
    </source>
</reference>
<name>A0A8I1SPF5_9BACI</name>
<organism evidence="1 2">
    <name type="scientific">Priestia flexa</name>
    <dbReference type="NCBI Taxonomy" id="86664"/>
    <lineage>
        <taxon>Bacteria</taxon>
        <taxon>Bacillati</taxon>
        <taxon>Bacillota</taxon>
        <taxon>Bacilli</taxon>
        <taxon>Bacillales</taxon>
        <taxon>Bacillaceae</taxon>
        <taxon>Priestia</taxon>
    </lineage>
</organism>
<comment type="caution">
    <text evidence="1">The sequence shown here is derived from an EMBL/GenBank/DDBJ whole genome shotgun (WGS) entry which is preliminary data.</text>
</comment>
<proteinExistence type="predicted"/>
<dbReference type="AlphaFoldDB" id="A0A8I1SPF5"/>
<dbReference type="Gene3D" id="1.10.287.1060">
    <property type="entry name" value="ESAT-6-like"/>
    <property type="match status" value="1"/>
</dbReference>